<gene>
    <name evidence="2" type="ORF">F5147DRAFT_775567</name>
</gene>
<protein>
    <submittedName>
        <fullName evidence="2">Uncharacterized protein</fullName>
    </submittedName>
</protein>
<feature type="compositionally biased region" description="Polar residues" evidence="1">
    <location>
        <begin position="154"/>
        <end position="171"/>
    </location>
</feature>
<accession>A0A9P7F410</accession>
<dbReference type="EMBL" id="JABBWM010000040">
    <property type="protein sequence ID" value="KAG2104747.1"/>
    <property type="molecule type" value="Genomic_DNA"/>
</dbReference>
<comment type="caution">
    <text evidence="2">The sequence shown here is derived from an EMBL/GenBank/DDBJ whole genome shotgun (WGS) entry which is preliminary data.</text>
</comment>
<evidence type="ECO:0000313" key="2">
    <source>
        <dbReference type="EMBL" id="KAG2104747.1"/>
    </source>
</evidence>
<reference evidence="2" key="1">
    <citation type="journal article" date="2020" name="New Phytol.">
        <title>Comparative genomics reveals dynamic genome evolution in host specialist ectomycorrhizal fungi.</title>
        <authorList>
            <person name="Lofgren L.A."/>
            <person name="Nguyen N.H."/>
            <person name="Vilgalys R."/>
            <person name="Ruytinx J."/>
            <person name="Liao H.L."/>
            <person name="Branco S."/>
            <person name="Kuo A."/>
            <person name="LaButti K."/>
            <person name="Lipzen A."/>
            <person name="Andreopoulos W."/>
            <person name="Pangilinan J."/>
            <person name="Riley R."/>
            <person name="Hundley H."/>
            <person name="Na H."/>
            <person name="Barry K."/>
            <person name="Grigoriev I.V."/>
            <person name="Stajich J.E."/>
            <person name="Kennedy P.G."/>
        </authorList>
    </citation>
    <scope>NUCLEOTIDE SEQUENCE</scope>
    <source>
        <strain evidence="2">FC423</strain>
    </source>
</reference>
<dbReference type="AlphaFoldDB" id="A0A9P7F410"/>
<sequence>MAPTEHSKTVDFGMKLALLMSAPCIGDVPTLDKLTDLKLNHLIVEEEEPADAEQPLSYMLSWIFRTFTLEVPDITELQVPLHKIHYRDSRLHDKFAHLDEQSMVPLYDDINYRWNWALPKSHRESGIDQLPDLEEDGDGEENSGGNLEFGSGGESPSTQEHPPGVSTTGNDSLKPHTLEDIFSASFNITCAAVAQKKRTEVMAANSGAVVHIWSAHNSMCPMKDQEVSWKPDLALLDDVEARWDTIKAVCELTSQLYTPTGTIGKMIDNKANLLLRHQPWRHFV</sequence>
<evidence type="ECO:0000313" key="3">
    <source>
        <dbReference type="Proteomes" id="UP000823399"/>
    </source>
</evidence>
<proteinExistence type="predicted"/>
<dbReference type="Proteomes" id="UP000823399">
    <property type="component" value="Unassembled WGS sequence"/>
</dbReference>
<evidence type="ECO:0000256" key="1">
    <source>
        <dbReference type="SAM" id="MobiDB-lite"/>
    </source>
</evidence>
<dbReference type="GeneID" id="64704001"/>
<keyword evidence="3" id="KW-1185">Reference proteome</keyword>
<feature type="region of interest" description="Disordered" evidence="1">
    <location>
        <begin position="127"/>
        <end position="174"/>
    </location>
</feature>
<dbReference type="OrthoDB" id="2688418at2759"/>
<name>A0A9P7F410_9AGAM</name>
<dbReference type="RefSeq" id="XP_041291046.1">
    <property type="nucleotide sequence ID" value="XM_041441742.1"/>
</dbReference>
<feature type="compositionally biased region" description="Acidic residues" evidence="1">
    <location>
        <begin position="131"/>
        <end position="141"/>
    </location>
</feature>
<organism evidence="2 3">
    <name type="scientific">Suillus discolor</name>
    <dbReference type="NCBI Taxonomy" id="1912936"/>
    <lineage>
        <taxon>Eukaryota</taxon>
        <taxon>Fungi</taxon>
        <taxon>Dikarya</taxon>
        <taxon>Basidiomycota</taxon>
        <taxon>Agaricomycotina</taxon>
        <taxon>Agaricomycetes</taxon>
        <taxon>Agaricomycetidae</taxon>
        <taxon>Boletales</taxon>
        <taxon>Suillineae</taxon>
        <taxon>Suillaceae</taxon>
        <taxon>Suillus</taxon>
    </lineage>
</organism>